<evidence type="ECO:0000256" key="1">
    <source>
        <dbReference type="SAM" id="Phobius"/>
    </source>
</evidence>
<comment type="caution">
    <text evidence="2">The sequence shown here is derived from an EMBL/GenBank/DDBJ whole genome shotgun (WGS) entry which is preliminary data.</text>
</comment>
<dbReference type="EMBL" id="JAEVHI010000003">
    <property type="protein sequence ID" value="KAG5295792.1"/>
    <property type="molecule type" value="Genomic_DNA"/>
</dbReference>
<dbReference type="Proteomes" id="UP000670092">
    <property type="component" value="Unassembled WGS sequence"/>
</dbReference>
<evidence type="ECO:0000313" key="3">
    <source>
        <dbReference type="Proteomes" id="UP000670092"/>
    </source>
</evidence>
<proteinExistence type="predicted"/>
<organism evidence="2 3">
    <name type="scientific">Ajellomyces capsulatus</name>
    <name type="common">Darling's disease fungus</name>
    <name type="synonym">Histoplasma capsulatum</name>
    <dbReference type="NCBI Taxonomy" id="5037"/>
    <lineage>
        <taxon>Eukaryota</taxon>
        <taxon>Fungi</taxon>
        <taxon>Dikarya</taxon>
        <taxon>Ascomycota</taxon>
        <taxon>Pezizomycotina</taxon>
        <taxon>Eurotiomycetes</taxon>
        <taxon>Eurotiomycetidae</taxon>
        <taxon>Onygenales</taxon>
        <taxon>Ajellomycetaceae</taxon>
        <taxon>Histoplasma</taxon>
    </lineage>
</organism>
<dbReference type="VEuPathDB" id="FungiDB:I7I52_06186"/>
<feature type="transmembrane region" description="Helical" evidence="1">
    <location>
        <begin position="6"/>
        <end position="32"/>
    </location>
</feature>
<accession>A0A8H7YQF7</accession>
<sequence>MVVCLPAIIIIIVMAMVNELTILTIACLLVTLQAQHLSRSSTMVATAFSHTHSLYTVYGTQQYPLPIQILPPDSQLFSFSSSPIYLTFPPEFQNHPLFNPRSPAKTQTTSIIL</sequence>
<protein>
    <submittedName>
        <fullName evidence="2">Uncharacterized protein</fullName>
    </submittedName>
</protein>
<dbReference type="AlphaFoldDB" id="A0A8H7YQF7"/>
<keyword evidence="1" id="KW-0812">Transmembrane</keyword>
<reference evidence="2 3" key="1">
    <citation type="submission" date="2021-01" db="EMBL/GenBank/DDBJ databases">
        <title>Chromosome-level genome assembly of a human fungal pathogen reveals clustering of transcriptionally co-regulated genes.</title>
        <authorList>
            <person name="Voorhies M."/>
            <person name="Cohen S."/>
            <person name="Shea T.P."/>
            <person name="Petrus S."/>
            <person name="Munoz J.F."/>
            <person name="Poplawski S."/>
            <person name="Goldman W.E."/>
            <person name="Michael T."/>
            <person name="Cuomo C.A."/>
            <person name="Sil A."/>
            <person name="Beyhan S."/>
        </authorList>
    </citation>
    <scope>NUCLEOTIDE SEQUENCE [LARGE SCALE GENOMIC DNA]</scope>
    <source>
        <strain evidence="2 3">G184AR</strain>
    </source>
</reference>
<name>A0A8H7YQF7_AJECA</name>
<evidence type="ECO:0000313" key="2">
    <source>
        <dbReference type="EMBL" id="KAG5295792.1"/>
    </source>
</evidence>
<keyword evidence="1" id="KW-1133">Transmembrane helix</keyword>
<gene>
    <name evidence="2" type="ORF">I7I52_06186</name>
</gene>
<keyword evidence="1" id="KW-0472">Membrane</keyword>